<dbReference type="EMBL" id="CM007900">
    <property type="protein sequence ID" value="OTG08680.1"/>
    <property type="molecule type" value="Genomic_DNA"/>
</dbReference>
<keyword evidence="2" id="KW-1185">Reference proteome</keyword>
<evidence type="ECO:0000313" key="1">
    <source>
        <dbReference type="EMBL" id="OTG08680.1"/>
    </source>
</evidence>
<dbReference type="Proteomes" id="UP000215914">
    <property type="component" value="Chromosome 11"/>
</dbReference>
<sequence length="71" mass="7716">MGNRFRGFAKRLMGQEVAEDLVVGIGHRGSCKQIKSCCIFKLCLLQFSIINGELLPPPPTIATVNLPPPPP</sequence>
<evidence type="ECO:0000313" key="2">
    <source>
        <dbReference type="Proteomes" id="UP000215914"/>
    </source>
</evidence>
<gene>
    <name evidence="1" type="ORF">HannXRQ_Chr11g0344411</name>
</gene>
<reference evidence="2" key="1">
    <citation type="journal article" date="2017" name="Nature">
        <title>The sunflower genome provides insights into oil metabolism, flowering and Asterid evolution.</title>
        <authorList>
            <person name="Badouin H."/>
            <person name="Gouzy J."/>
            <person name="Grassa C.J."/>
            <person name="Murat F."/>
            <person name="Staton S.E."/>
            <person name="Cottret L."/>
            <person name="Lelandais-Briere C."/>
            <person name="Owens G.L."/>
            <person name="Carrere S."/>
            <person name="Mayjonade B."/>
            <person name="Legrand L."/>
            <person name="Gill N."/>
            <person name="Kane N.C."/>
            <person name="Bowers J.E."/>
            <person name="Hubner S."/>
            <person name="Bellec A."/>
            <person name="Berard A."/>
            <person name="Berges H."/>
            <person name="Blanchet N."/>
            <person name="Boniface M.C."/>
            <person name="Brunel D."/>
            <person name="Catrice O."/>
            <person name="Chaidir N."/>
            <person name="Claudel C."/>
            <person name="Donnadieu C."/>
            <person name="Faraut T."/>
            <person name="Fievet G."/>
            <person name="Helmstetter N."/>
            <person name="King M."/>
            <person name="Knapp S.J."/>
            <person name="Lai Z."/>
            <person name="Le Paslier M.C."/>
            <person name="Lippi Y."/>
            <person name="Lorenzon L."/>
            <person name="Mandel J.R."/>
            <person name="Marage G."/>
            <person name="Marchand G."/>
            <person name="Marquand E."/>
            <person name="Bret-Mestries E."/>
            <person name="Morien E."/>
            <person name="Nambeesan S."/>
            <person name="Nguyen T."/>
            <person name="Pegot-Espagnet P."/>
            <person name="Pouilly N."/>
            <person name="Raftis F."/>
            <person name="Sallet E."/>
            <person name="Schiex T."/>
            <person name="Thomas J."/>
            <person name="Vandecasteele C."/>
            <person name="Vares D."/>
            <person name="Vear F."/>
            <person name="Vautrin S."/>
            <person name="Crespi M."/>
            <person name="Mangin B."/>
            <person name="Burke J.M."/>
            <person name="Salse J."/>
            <person name="Munos S."/>
            <person name="Vincourt P."/>
            <person name="Rieseberg L.H."/>
            <person name="Langlade N.B."/>
        </authorList>
    </citation>
    <scope>NUCLEOTIDE SEQUENCE [LARGE SCALE GENOMIC DNA]</scope>
    <source>
        <strain evidence="2">cv. SF193</strain>
    </source>
</reference>
<organism evidence="1 2">
    <name type="scientific">Helianthus annuus</name>
    <name type="common">Common sunflower</name>
    <dbReference type="NCBI Taxonomy" id="4232"/>
    <lineage>
        <taxon>Eukaryota</taxon>
        <taxon>Viridiplantae</taxon>
        <taxon>Streptophyta</taxon>
        <taxon>Embryophyta</taxon>
        <taxon>Tracheophyta</taxon>
        <taxon>Spermatophyta</taxon>
        <taxon>Magnoliopsida</taxon>
        <taxon>eudicotyledons</taxon>
        <taxon>Gunneridae</taxon>
        <taxon>Pentapetalae</taxon>
        <taxon>asterids</taxon>
        <taxon>campanulids</taxon>
        <taxon>Asterales</taxon>
        <taxon>Asteraceae</taxon>
        <taxon>Asteroideae</taxon>
        <taxon>Heliantheae alliance</taxon>
        <taxon>Heliantheae</taxon>
        <taxon>Helianthus</taxon>
    </lineage>
</organism>
<dbReference type="InParanoid" id="A0A251TC14"/>
<accession>A0A251TC14</accession>
<dbReference type="AlphaFoldDB" id="A0A251TC14"/>
<proteinExistence type="predicted"/>
<name>A0A251TC14_HELAN</name>
<protein>
    <submittedName>
        <fullName evidence="1">Uncharacterized protein</fullName>
    </submittedName>
</protein>